<dbReference type="AlphaFoldDB" id="A0AAD5TLS7"/>
<reference evidence="1" key="1">
    <citation type="submission" date="2020-05" db="EMBL/GenBank/DDBJ databases">
        <title>Phylogenomic resolution of chytrid fungi.</title>
        <authorList>
            <person name="Stajich J.E."/>
            <person name="Amses K."/>
            <person name="Simmons R."/>
            <person name="Seto K."/>
            <person name="Myers J."/>
            <person name="Bonds A."/>
            <person name="Quandt C.A."/>
            <person name="Barry K."/>
            <person name="Liu P."/>
            <person name="Grigoriev I."/>
            <person name="Longcore J.E."/>
            <person name="James T.Y."/>
        </authorList>
    </citation>
    <scope>NUCLEOTIDE SEQUENCE</scope>
    <source>
        <strain evidence="1">JEL0379</strain>
    </source>
</reference>
<protein>
    <submittedName>
        <fullName evidence="1">Uncharacterized protein</fullName>
    </submittedName>
</protein>
<comment type="caution">
    <text evidence="1">The sequence shown here is derived from an EMBL/GenBank/DDBJ whole genome shotgun (WGS) entry which is preliminary data.</text>
</comment>
<keyword evidence="2" id="KW-1185">Reference proteome</keyword>
<accession>A0AAD5TLS7</accession>
<evidence type="ECO:0000313" key="1">
    <source>
        <dbReference type="EMBL" id="KAJ3180259.1"/>
    </source>
</evidence>
<sequence>MVVSEVDVKGISAEVAASAMRVGMLISSTAAGSGSSFSSSRSGWQFWNQLAGLGKTQRNNADLYPAAVKAAAKKTAALRTAKAKARVETATKKRKLGVDDDDLAV</sequence>
<evidence type="ECO:0000313" key="2">
    <source>
        <dbReference type="Proteomes" id="UP001212152"/>
    </source>
</evidence>
<dbReference type="EMBL" id="JADGJQ010000017">
    <property type="protein sequence ID" value="KAJ3180259.1"/>
    <property type="molecule type" value="Genomic_DNA"/>
</dbReference>
<name>A0AAD5TLS7_9FUNG</name>
<proteinExistence type="predicted"/>
<gene>
    <name evidence="1" type="ORF">HDU87_002137</name>
</gene>
<dbReference type="Proteomes" id="UP001212152">
    <property type="component" value="Unassembled WGS sequence"/>
</dbReference>
<organism evidence="1 2">
    <name type="scientific">Geranomyces variabilis</name>
    <dbReference type="NCBI Taxonomy" id="109894"/>
    <lineage>
        <taxon>Eukaryota</taxon>
        <taxon>Fungi</taxon>
        <taxon>Fungi incertae sedis</taxon>
        <taxon>Chytridiomycota</taxon>
        <taxon>Chytridiomycota incertae sedis</taxon>
        <taxon>Chytridiomycetes</taxon>
        <taxon>Spizellomycetales</taxon>
        <taxon>Powellomycetaceae</taxon>
        <taxon>Geranomyces</taxon>
    </lineage>
</organism>